<evidence type="ECO:0000313" key="5">
    <source>
        <dbReference type="EMBL" id="MBT1699826.1"/>
    </source>
</evidence>
<evidence type="ECO:0000313" key="6">
    <source>
        <dbReference type="Proteomes" id="UP001319200"/>
    </source>
</evidence>
<proteinExistence type="predicted"/>
<comment type="caution">
    <text evidence="5">The sequence shown here is derived from an EMBL/GenBank/DDBJ whole genome shotgun (WGS) entry which is preliminary data.</text>
</comment>
<reference evidence="5 6" key="1">
    <citation type="submission" date="2021-05" db="EMBL/GenBank/DDBJ databases">
        <title>A Polyphasic approach of four new species of the genus Ohtaekwangia: Ohtaekwangia histidinii sp. nov., Ohtaekwangia cretensis sp. nov., Ohtaekwangia indiensis sp. nov., Ohtaekwangia reichenbachii sp. nov. from diverse environment.</title>
        <authorList>
            <person name="Octaviana S."/>
        </authorList>
    </citation>
    <scope>NUCLEOTIDE SEQUENCE [LARGE SCALE GENOMIC DNA]</scope>
    <source>
        <strain evidence="5 6">PWU4</strain>
    </source>
</reference>
<dbReference type="NCBIfam" id="TIGR03517">
    <property type="entry name" value="GldM_gliding"/>
    <property type="match status" value="1"/>
</dbReference>
<name>A0AAP2DNV3_9BACT</name>
<dbReference type="InterPro" id="IPR022719">
    <property type="entry name" value="Motility-assoc_prot_GldM_C"/>
</dbReference>
<organism evidence="5 6">
    <name type="scientific">Chryseosolibacter histidini</name>
    <dbReference type="NCBI Taxonomy" id="2782349"/>
    <lineage>
        <taxon>Bacteria</taxon>
        <taxon>Pseudomonadati</taxon>
        <taxon>Bacteroidota</taxon>
        <taxon>Cytophagia</taxon>
        <taxon>Cytophagales</taxon>
        <taxon>Chryseotaleaceae</taxon>
        <taxon>Chryseosolibacter</taxon>
    </lineage>
</organism>
<feature type="domain" description="Gliding motility-associated protein GldM second immunoglobulin-like" evidence="4">
    <location>
        <begin position="327"/>
        <end position="404"/>
    </location>
</feature>
<protein>
    <submittedName>
        <fullName evidence="5">Gliding motility protein GldM</fullName>
    </submittedName>
</protein>
<dbReference type="AlphaFoldDB" id="A0AAP2DNV3"/>
<feature type="domain" description="Gliding motility-associated protein GldM C-terminal" evidence="1">
    <location>
        <begin position="407"/>
        <end position="527"/>
    </location>
</feature>
<dbReference type="InterPro" id="IPR022720">
    <property type="entry name" value="Motility-assoc_prot_GldM_N"/>
</dbReference>
<dbReference type="InterPro" id="IPR048405">
    <property type="entry name" value="GldM_Ig-like-1"/>
</dbReference>
<dbReference type="Pfam" id="PF12081">
    <property type="entry name" value="GldM_1st"/>
    <property type="match status" value="1"/>
</dbReference>
<dbReference type="EMBL" id="JAHESF010000030">
    <property type="protein sequence ID" value="MBT1699826.1"/>
    <property type="molecule type" value="Genomic_DNA"/>
</dbReference>
<dbReference type="InterPro" id="IPR048406">
    <property type="entry name" value="GldM_Ig-like-2"/>
</dbReference>
<evidence type="ECO:0000259" key="4">
    <source>
        <dbReference type="Pfam" id="PF21602"/>
    </source>
</evidence>
<dbReference type="Pfam" id="PF21602">
    <property type="entry name" value="GldM_3rd"/>
    <property type="match status" value="1"/>
</dbReference>
<dbReference type="Proteomes" id="UP001319200">
    <property type="component" value="Unassembled WGS sequence"/>
</dbReference>
<dbReference type="Pfam" id="PF12080">
    <property type="entry name" value="GldM_4th"/>
    <property type="match status" value="1"/>
</dbReference>
<dbReference type="RefSeq" id="WP_254168020.1">
    <property type="nucleotide sequence ID" value="NZ_JAHESF010000030.1"/>
</dbReference>
<evidence type="ECO:0000259" key="2">
    <source>
        <dbReference type="Pfam" id="PF12081"/>
    </source>
</evidence>
<gene>
    <name evidence="5" type="primary">gldM</name>
    <name evidence="5" type="ORF">KK083_23260</name>
</gene>
<dbReference type="Pfam" id="PF21601">
    <property type="entry name" value="GldM_2nd"/>
    <property type="match status" value="1"/>
</dbReference>
<dbReference type="InterPro" id="IPR019859">
    <property type="entry name" value="Motility-assoc_prot_GldM"/>
</dbReference>
<accession>A0AAP2DNV3</accession>
<sequence>MAGGKETPRQKMIGMMYLVLTALLALQVSNAVLEKFAIIYETLEELSQTATSKNQKILSALIEEKGKSPDPKIVKALENSRQVRDLTKTTIESIEKLKATMKSLSGTTEIDEKLINDHSSKVATMMMSQPEGKAFEKLLNDYVTKLRELSGLDAKALPNLAKPPKEIEVFAKDEDHANKDFLTFTFENTPVIAALASVTQMQTEVLDYETKALERLKEIAGAGDVKFDRMVPMIRSKESIVAAGATYEADLFISASSTSFQPEMFMNGSKLQLFEENGIKMGKIKFTASGGAYNKDGFATKSFKAEIKLPEQTLERTVEYLVAQPTIKVTTGNAPTLYLNCGNNVTIEVPALGTSYNPSFSSSAAEIRKGDKPGKVTIIPSARKIAVNVSNGGTPIGVQNFDVKLIPEPRFVAYIGNTPVDLRQGIKPNQVRSLRIVIEPDENFKEEVPKDARYSIKDMEVIMGAGPVAKAQMRATNSSPDLGAWSNSAKSGDRIVFSIREAVRKTYTDKEEKVAIKSSNSVVVIPVN</sequence>
<evidence type="ECO:0000259" key="1">
    <source>
        <dbReference type="Pfam" id="PF12080"/>
    </source>
</evidence>
<feature type="domain" description="Gliding motility-associated protein GldM N-terminal" evidence="2">
    <location>
        <begin position="32"/>
        <end position="217"/>
    </location>
</feature>
<keyword evidence="6" id="KW-1185">Reference proteome</keyword>
<feature type="domain" description="Gliding motility-associated protein GldM first immunoglobulin-like" evidence="3">
    <location>
        <begin position="222"/>
        <end position="316"/>
    </location>
</feature>
<evidence type="ECO:0000259" key="3">
    <source>
        <dbReference type="Pfam" id="PF21601"/>
    </source>
</evidence>